<reference evidence="3" key="1">
    <citation type="submission" date="2018-05" db="EMBL/GenBank/DDBJ databases">
        <authorList>
            <person name="Lanie J.A."/>
            <person name="Ng W.-L."/>
            <person name="Kazmierczak K.M."/>
            <person name="Andrzejewski T.M."/>
            <person name="Davidsen T.M."/>
            <person name="Wayne K.J."/>
            <person name="Tettelin H."/>
            <person name="Glass J.I."/>
            <person name="Rusch D."/>
            <person name="Podicherti R."/>
            <person name="Tsui H.-C.T."/>
            <person name="Winkler M.E."/>
        </authorList>
    </citation>
    <scope>NUCLEOTIDE SEQUENCE</scope>
</reference>
<dbReference type="EMBL" id="UINC01074767">
    <property type="protein sequence ID" value="SVC12285.1"/>
    <property type="molecule type" value="Genomic_DNA"/>
</dbReference>
<name>A0A382JKS1_9ZZZZ</name>
<evidence type="ECO:0000256" key="1">
    <source>
        <dbReference type="SAM" id="MobiDB-lite"/>
    </source>
</evidence>
<feature type="compositionally biased region" description="Basic and acidic residues" evidence="1">
    <location>
        <begin position="93"/>
        <end position="102"/>
    </location>
</feature>
<evidence type="ECO:0000259" key="2">
    <source>
        <dbReference type="Pfam" id="PF20072"/>
    </source>
</evidence>
<feature type="domain" description="DUF6468" evidence="2">
    <location>
        <begin position="18"/>
        <end position="90"/>
    </location>
</feature>
<accession>A0A382JKS1</accession>
<evidence type="ECO:0000313" key="3">
    <source>
        <dbReference type="EMBL" id="SVC12285.1"/>
    </source>
</evidence>
<dbReference type="AlphaFoldDB" id="A0A382JKS1"/>
<proteinExistence type="predicted"/>
<dbReference type="InterPro" id="IPR045531">
    <property type="entry name" value="DUF6468"/>
</dbReference>
<protein>
    <recommendedName>
        <fullName evidence="2">DUF6468 domain-containing protein</fullName>
    </recommendedName>
</protein>
<organism evidence="3">
    <name type="scientific">marine metagenome</name>
    <dbReference type="NCBI Taxonomy" id="408172"/>
    <lineage>
        <taxon>unclassified sequences</taxon>
        <taxon>metagenomes</taxon>
        <taxon>ecological metagenomes</taxon>
    </lineage>
</organism>
<feature type="compositionally biased region" description="Basic and acidic residues" evidence="1">
    <location>
        <begin position="113"/>
        <end position="122"/>
    </location>
</feature>
<feature type="region of interest" description="Disordered" evidence="1">
    <location>
        <begin position="93"/>
        <end position="122"/>
    </location>
</feature>
<gene>
    <name evidence="3" type="ORF">METZ01_LOCUS265139</name>
</gene>
<sequence>MCTAIGYGIILNRRIKELRKDQDNLDKLAKNFAKATSRAEASIQQLKVTSDATSQALDRAIKQASGIREDLMYLMERGEKLADVLEIGIRSKEGRSPAENHTVKGKKISAPKQDFEGPAKGEAERELIKALRAVR</sequence>
<dbReference type="Pfam" id="PF20072">
    <property type="entry name" value="DUF6468"/>
    <property type="match status" value="1"/>
</dbReference>